<evidence type="ECO:0000313" key="4">
    <source>
        <dbReference type="Proteomes" id="UP000638648"/>
    </source>
</evidence>
<name>A0A927RBF8_9ACTN</name>
<dbReference type="GO" id="GO:0008745">
    <property type="term" value="F:N-acetylmuramoyl-L-alanine amidase activity"/>
    <property type="evidence" value="ECO:0007669"/>
    <property type="project" value="InterPro"/>
</dbReference>
<evidence type="ECO:0000256" key="1">
    <source>
        <dbReference type="SAM" id="MobiDB-lite"/>
    </source>
</evidence>
<gene>
    <name evidence="3" type="ORF">HEB94_006945</name>
</gene>
<reference evidence="3" key="1">
    <citation type="submission" date="2020-10" db="EMBL/GenBank/DDBJ databases">
        <title>Sequencing the genomes of 1000 actinobacteria strains.</title>
        <authorList>
            <person name="Klenk H.-P."/>
        </authorList>
    </citation>
    <scope>NUCLEOTIDE SEQUENCE</scope>
    <source>
        <strain evidence="3">DSM 45354</strain>
    </source>
</reference>
<dbReference type="InterPro" id="IPR002502">
    <property type="entry name" value="Amidase_domain"/>
</dbReference>
<comment type="caution">
    <text evidence="3">The sequence shown here is derived from an EMBL/GenBank/DDBJ whole genome shotgun (WGS) entry which is preliminary data.</text>
</comment>
<dbReference type="SUPFAM" id="SSF47090">
    <property type="entry name" value="PGBD-like"/>
    <property type="match status" value="1"/>
</dbReference>
<dbReference type="SUPFAM" id="SSF55846">
    <property type="entry name" value="N-acetylmuramoyl-L-alanine amidase-like"/>
    <property type="match status" value="1"/>
</dbReference>
<dbReference type="Gene3D" id="3.40.80.10">
    <property type="entry name" value="Peptidoglycan recognition protein-like"/>
    <property type="match status" value="1"/>
</dbReference>
<feature type="region of interest" description="Disordered" evidence="1">
    <location>
        <begin position="1"/>
        <end position="20"/>
    </location>
</feature>
<evidence type="ECO:0000313" key="3">
    <source>
        <dbReference type="EMBL" id="MBE1610097.1"/>
    </source>
</evidence>
<dbReference type="InterPro" id="IPR036505">
    <property type="entry name" value="Amidase/PGRP_sf"/>
</dbReference>
<dbReference type="InterPro" id="IPR036366">
    <property type="entry name" value="PGBDSf"/>
</dbReference>
<dbReference type="InterPro" id="IPR036365">
    <property type="entry name" value="PGBD-like_sf"/>
</dbReference>
<keyword evidence="4" id="KW-1185">Reference proteome</keyword>
<dbReference type="AlphaFoldDB" id="A0A927RBF8"/>
<dbReference type="Gene3D" id="1.10.101.10">
    <property type="entry name" value="PGBD-like superfamily/PGBD"/>
    <property type="match status" value="1"/>
</dbReference>
<dbReference type="Proteomes" id="UP000638648">
    <property type="component" value="Unassembled WGS sequence"/>
</dbReference>
<evidence type="ECO:0000259" key="2">
    <source>
        <dbReference type="Pfam" id="PF01510"/>
    </source>
</evidence>
<dbReference type="Pfam" id="PF01510">
    <property type="entry name" value="Amidase_2"/>
    <property type="match status" value="1"/>
</dbReference>
<feature type="compositionally biased region" description="Pro residues" evidence="1">
    <location>
        <begin position="189"/>
        <end position="203"/>
    </location>
</feature>
<dbReference type="EMBL" id="JADBEM010000001">
    <property type="protein sequence ID" value="MBE1610097.1"/>
    <property type="molecule type" value="Genomic_DNA"/>
</dbReference>
<dbReference type="CDD" id="cd06583">
    <property type="entry name" value="PGRP"/>
    <property type="match status" value="1"/>
</dbReference>
<organism evidence="3 4">
    <name type="scientific">Actinopolymorpha pittospori</name>
    <dbReference type="NCBI Taxonomy" id="648752"/>
    <lineage>
        <taxon>Bacteria</taxon>
        <taxon>Bacillati</taxon>
        <taxon>Actinomycetota</taxon>
        <taxon>Actinomycetes</taxon>
        <taxon>Propionibacteriales</taxon>
        <taxon>Actinopolymorphaceae</taxon>
        <taxon>Actinopolymorpha</taxon>
    </lineage>
</organism>
<protein>
    <recommendedName>
        <fullName evidence="2">N-acetylmuramoyl-L-alanine amidase domain-containing protein</fullName>
    </recommendedName>
</protein>
<accession>A0A927RBF8</accession>
<dbReference type="GO" id="GO:0009253">
    <property type="term" value="P:peptidoglycan catabolic process"/>
    <property type="evidence" value="ECO:0007669"/>
    <property type="project" value="InterPro"/>
</dbReference>
<sequence length="303" mass="32735">MARYPHADWDPIPETESQPRTKPWGVVLHTAVSNSKNIKNVWLGSSVESHFYVAEDGNVLQYVDTERVAHCQMDGNYFSGGKGHISIETWDGAGRVWDGRDVKRLPRWNAAQIASFATLLAWLNKSHGVPLVKLPSVFGRGIGWHAQYTGRDYPRFNESHACPAPARIAQVEEVIAAAVRQAKAATPQSKPPSKPQSKPPSKPAKPLVSVFALAKAAKSDPKRAQGGVTSGAADDVKVVENALKAEGLLPTRYAGDGSFGSLTIEAYAKWQRRCGYTGKDADGIPGTSSVKKLGDKHGFRVGA</sequence>
<proteinExistence type="predicted"/>
<feature type="region of interest" description="Disordered" evidence="1">
    <location>
        <begin position="182"/>
        <end position="204"/>
    </location>
</feature>
<dbReference type="RefSeq" id="WP_192753518.1">
    <property type="nucleotide sequence ID" value="NZ_BAABJL010000131.1"/>
</dbReference>
<feature type="domain" description="N-acetylmuramoyl-L-alanine amidase" evidence="2">
    <location>
        <begin position="21"/>
        <end position="164"/>
    </location>
</feature>